<name>A0ABY2PVJ9_9ENTR</name>
<keyword evidence="1" id="KW-0812">Transmembrane</keyword>
<keyword evidence="1" id="KW-1133">Transmembrane helix</keyword>
<evidence type="ECO:0000313" key="2">
    <source>
        <dbReference type="EMBL" id="THE39477.1"/>
    </source>
</evidence>
<keyword evidence="3" id="KW-1185">Reference proteome</keyword>
<feature type="transmembrane region" description="Helical" evidence="1">
    <location>
        <begin position="12"/>
        <end position="32"/>
    </location>
</feature>
<feature type="transmembrane region" description="Helical" evidence="1">
    <location>
        <begin position="65"/>
        <end position="87"/>
    </location>
</feature>
<reference evidence="2 3" key="1">
    <citation type="submission" date="2018-05" db="EMBL/GenBank/DDBJ databases">
        <title>Isolation and genomic analyses of lactose-positive bacteria from faecal samples of preterm neonates.</title>
        <authorList>
            <person name="Chen Y."/>
            <person name="Brook T.C."/>
            <person name="O'Neill I."/>
            <person name="Soe C.Z."/>
            <person name="Hall L.J."/>
            <person name="Hoyles L."/>
        </authorList>
    </citation>
    <scope>NUCLEOTIDE SEQUENCE [LARGE SCALE GENOMIC DNA]</scope>
    <source>
        <strain evidence="2 3">P080C CL</strain>
    </source>
</reference>
<evidence type="ECO:0000256" key="1">
    <source>
        <dbReference type="SAM" id="Phobius"/>
    </source>
</evidence>
<accession>A0ABY2PVJ9</accession>
<dbReference type="EMBL" id="QFVP01000004">
    <property type="protein sequence ID" value="THE39477.1"/>
    <property type="molecule type" value="Genomic_DNA"/>
</dbReference>
<proteinExistence type="predicted"/>
<keyword evidence="1" id="KW-0472">Membrane</keyword>
<dbReference type="Proteomes" id="UP000306790">
    <property type="component" value="Unassembled WGS sequence"/>
</dbReference>
<comment type="caution">
    <text evidence="2">The sequence shown here is derived from an EMBL/GenBank/DDBJ whole genome shotgun (WGS) entry which is preliminary data.</text>
</comment>
<organism evidence="2 3">
    <name type="scientific">Citrobacter murliniae</name>
    <dbReference type="NCBI Taxonomy" id="67829"/>
    <lineage>
        <taxon>Bacteria</taxon>
        <taxon>Pseudomonadati</taxon>
        <taxon>Pseudomonadota</taxon>
        <taxon>Gammaproteobacteria</taxon>
        <taxon>Enterobacterales</taxon>
        <taxon>Enterobacteriaceae</taxon>
        <taxon>Citrobacter</taxon>
        <taxon>Citrobacter freundii complex</taxon>
    </lineage>
</organism>
<evidence type="ECO:0000313" key="3">
    <source>
        <dbReference type="Proteomes" id="UP000306790"/>
    </source>
</evidence>
<protein>
    <submittedName>
        <fullName evidence="2">Uncharacterized protein</fullName>
    </submittedName>
</protein>
<sequence>MNNINCVLENYLNTYSSLLTKIFLVLLLILWFRTLLLRRRKKQSSVAAIAAADARERYQWRYFRWSLQSIQIAFYLYLTWSIIKYLLT</sequence>
<gene>
    <name evidence="2" type="ORF">DJ535_08330</name>
</gene>